<dbReference type="InterPro" id="IPR011813">
    <property type="entry name" value="PBP_1b"/>
</dbReference>
<evidence type="ECO:0000256" key="15">
    <source>
        <dbReference type="ARBA" id="ARBA00023136"/>
    </source>
</evidence>
<dbReference type="GO" id="GO:0009252">
    <property type="term" value="P:peptidoglycan biosynthetic process"/>
    <property type="evidence" value="ECO:0007669"/>
    <property type="project" value="UniProtKB-UniRule"/>
</dbReference>
<evidence type="ECO:0000256" key="13">
    <source>
        <dbReference type="ARBA" id="ARBA00022960"/>
    </source>
</evidence>
<dbReference type="FunFam" id="1.10.3810.10:FF:000001">
    <property type="entry name" value="Penicillin-binding protein 1A"/>
    <property type="match status" value="1"/>
</dbReference>
<evidence type="ECO:0000256" key="5">
    <source>
        <dbReference type="ARBA" id="ARBA00007739"/>
    </source>
</evidence>
<evidence type="ECO:0000256" key="24">
    <source>
        <dbReference type="PIRSR" id="PIRSR002799-1"/>
    </source>
</evidence>
<evidence type="ECO:0000256" key="9">
    <source>
        <dbReference type="ARBA" id="ARBA00022670"/>
    </source>
</evidence>
<feature type="domain" description="Penicillin-binding protein transpeptidase" evidence="26">
    <location>
        <begin position="447"/>
        <end position="684"/>
    </location>
</feature>
<name>A0A4V1IJM1_METBY</name>
<gene>
    <name evidence="29" type="primary">mrcB</name>
    <name evidence="29" type="ORF">EQU24_06195</name>
</gene>
<evidence type="ECO:0000256" key="7">
    <source>
        <dbReference type="ARBA" id="ARBA00022475"/>
    </source>
</evidence>
<dbReference type="EMBL" id="CP035467">
    <property type="protein sequence ID" value="QCW81885.1"/>
    <property type="molecule type" value="Genomic_DNA"/>
</dbReference>
<keyword evidence="18 23" id="KW-0961">Cell wall biogenesis/degradation</keyword>
<dbReference type="GO" id="GO:0005886">
    <property type="term" value="C:plasma membrane"/>
    <property type="evidence" value="ECO:0007669"/>
    <property type="project" value="UniProtKB-SubCell"/>
</dbReference>
<comment type="subcellular location">
    <subcellularLocation>
        <location evidence="2">Cell membrane</location>
    </subcellularLocation>
</comment>
<keyword evidence="30" id="KW-1185">Reference proteome</keyword>
<keyword evidence="15" id="KW-0472">Membrane</keyword>
<evidence type="ECO:0000256" key="1">
    <source>
        <dbReference type="ARBA" id="ARBA00002624"/>
    </source>
</evidence>
<dbReference type="KEGG" id="mbur:EQU24_06195"/>
<evidence type="ECO:0000313" key="29">
    <source>
        <dbReference type="EMBL" id="QCW81885.1"/>
    </source>
</evidence>
<dbReference type="UniPathway" id="UPA00219"/>
<evidence type="ECO:0000256" key="18">
    <source>
        <dbReference type="ARBA" id="ARBA00023316"/>
    </source>
</evidence>
<evidence type="ECO:0000256" key="22">
    <source>
        <dbReference type="NCBIfam" id="TIGR02071"/>
    </source>
</evidence>
<dbReference type="GO" id="GO:0009274">
    <property type="term" value="C:peptidoglycan-based cell wall"/>
    <property type="evidence" value="ECO:0007669"/>
    <property type="project" value="UniProtKB-UniRule"/>
</dbReference>
<dbReference type="Gene3D" id="3.30.2060.10">
    <property type="entry name" value="Penicillin-binding protein 1b domain"/>
    <property type="match status" value="1"/>
</dbReference>
<evidence type="ECO:0000256" key="23">
    <source>
        <dbReference type="PIRNR" id="PIRNR002799"/>
    </source>
</evidence>
<dbReference type="NCBIfam" id="TIGR02074">
    <property type="entry name" value="PBP_1a_fam"/>
    <property type="match status" value="1"/>
</dbReference>
<feature type="domain" description="Glycosyl transferase family 51" evidence="27">
    <location>
        <begin position="181"/>
        <end position="353"/>
    </location>
</feature>
<comment type="similarity">
    <text evidence="4 23">In the C-terminal section; belongs to the transpeptidase family.</text>
</comment>
<evidence type="ECO:0000256" key="25">
    <source>
        <dbReference type="SAM" id="MobiDB-lite"/>
    </source>
</evidence>
<feature type="region of interest" description="Disordered" evidence="25">
    <location>
        <begin position="1"/>
        <end position="27"/>
    </location>
</feature>
<keyword evidence="17" id="KW-0511">Multifunctional enzyme</keyword>
<dbReference type="Gene3D" id="3.40.710.10">
    <property type="entry name" value="DD-peptidase/beta-lactamase superfamily"/>
    <property type="match status" value="1"/>
</dbReference>
<sequence>MARQPRKSVTPKKTTRKPRSRVSRTKKSPERRRFGWFKKILILSFVFAVFLLSSYIGYLDYNVRRQFEGKRWAIPARVYANPEELYAGYRMSIADFEVLLQQLRYRQDSQLSSEGTYYRSGLFINVKTRAFDFWDQSQDSRALQIRFSPGEITDIADLSGRGPVAVARLDPIQIGSFYPTRKEDRVLIKLSETPDTLIQGLLATEDHDFYNHYGISVKAILRAMLANVRAGGIVQGGSTITQQLIKNFYLTSERSFWRKINEVFMSLIIEYRYSKDEILEAYLNEVYLGQDGASAVHGFGLASEFYFGRTLKDLPLAQMATLVALVRGPSYYDPRRHTERALSRRELVLDKMHEQGFITLKQAEEAKKQPLEVMPQTHRSVNRYPAFMDLVKRQLQQEYKDDDLTSEGLRIFTTLEPRVQNAVEKSLAEKMLELEKNPRAKELESAVIVTRREGAEIVAMAGGRDKTSAGFNRALDAVRPIGSLIKPVVYLTALEYPAKYTVTTPVSDTRITVKSGKGNWTPKNYDNTEHGEVPLHKALTNSYNLATVRIGMDVGIARVAKTLKDLGVDRSVDLYPSLLLGASPLSPLDVTQMYQTLAGDGFVTPLRAIRGVVDGNGKRLQSYPFNVRQSVDPAATYITNTILQEVMTDGTGRSAYNYLPGDFGLAGKTGTTNELRDSWFAGFSGDYLSVVWVGRDDNKPSGLTGSTGALKIWSDVMKQISSIPVVLTPPDNVDTVWIDPYTGLLANKDCENVRQFPFIRGSAPTSSSPCVQTEVEKAKDWFQDFFKF</sequence>
<dbReference type="Pfam" id="PF00912">
    <property type="entry name" value="Transgly"/>
    <property type="match status" value="1"/>
</dbReference>
<evidence type="ECO:0000313" key="30">
    <source>
        <dbReference type="Proteomes" id="UP000305881"/>
    </source>
</evidence>
<dbReference type="GO" id="GO:0030288">
    <property type="term" value="C:outer membrane-bounded periplasmic space"/>
    <property type="evidence" value="ECO:0007669"/>
    <property type="project" value="TreeGrafter"/>
</dbReference>
<dbReference type="InterPro" id="IPR023346">
    <property type="entry name" value="Lysozyme-like_dom_sf"/>
</dbReference>
<dbReference type="Pfam" id="PF14814">
    <property type="entry name" value="UB2H"/>
    <property type="match status" value="1"/>
</dbReference>
<comment type="similarity">
    <text evidence="5 23">In the N-terminal section; belongs to the glycosyltransferase 51 family.</text>
</comment>
<feature type="active site" description="Acyl-ester intermediate; for transpeptidase activity" evidence="24">
    <location>
        <position position="483"/>
    </location>
</feature>
<dbReference type="NCBIfam" id="TIGR02071">
    <property type="entry name" value="PBP_1b"/>
    <property type="match status" value="1"/>
</dbReference>
<dbReference type="GO" id="GO:0006508">
    <property type="term" value="P:proteolysis"/>
    <property type="evidence" value="ECO:0007669"/>
    <property type="project" value="UniProtKB-KW"/>
</dbReference>
<evidence type="ECO:0000259" key="28">
    <source>
        <dbReference type="Pfam" id="PF14814"/>
    </source>
</evidence>
<dbReference type="GO" id="GO:0071555">
    <property type="term" value="P:cell wall organization"/>
    <property type="evidence" value="ECO:0007669"/>
    <property type="project" value="UniProtKB-UniRule"/>
</dbReference>
<evidence type="ECO:0000256" key="11">
    <source>
        <dbReference type="ARBA" id="ARBA00022679"/>
    </source>
</evidence>
<evidence type="ECO:0000256" key="6">
    <source>
        <dbReference type="ARBA" id="ARBA00018637"/>
    </source>
</evidence>
<keyword evidence="11 23" id="KW-0808">Transferase</keyword>
<dbReference type="InterPro" id="IPR028166">
    <property type="entry name" value="UB2H"/>
</dbReference>
<evidence type="ECO:0000256" key="20">
    <source>
        <dbReference type="ARBA" id="ARBA00034000"/>
    </source>
</evidence>
<dbReference type="InterPro" id="IPR036950">
    <property type="entry name" value="PBP_transglycosylase"/>
</dbReference>
<dbReference type="GO" id="GO:0009002">
    <property type="term" value="F:serine-type D-Ala-D-Ala carboxypeptidase activity"/>
    <property type="evidence" value="ECO:0007669"/>
    <property type="project" value="UniProtKB-EC"/>
</dbReference>
<evidence type="ECO:0000259" key="26">
    <source>
        <dbReference type="Pfam" id="PF00905"/>
    </source>
</evidence>
<evidence type="ECO:0000256" key="17">
    <source>
        <dbReference type="ARBA" id="ARBA00023268"/>
    </source>
</evidence>
<dbReference type="GO" id="GO:0046677">
    <property type="term" value="P:response to antibiotic"/>
    <property type="evidence" value="ECO:0007669"/>
    <property type="project" value="UniProtKB-UniRule"/>
</dbReference>
<dbReference type="RefSeq" id="WP_017840320.1">
    <property type="nucleotide sequence ID" value="NZ_CP035467.1"/>
</dbReference>
<keyword evidence="9" id="KW-0645">Protease</keyword>
<keyword evidence="10 23" id="KW-0328">Glycosyltransferase</keyword>
<evidence type="ECO:0000256" key="2">
    <source>
        <dbReference type="ARBA" id="ARBA00004236"/>
    </source>
</evidence>
<evidence type="ECO:0000256" key="3">
    <source>
        <dbReference type="ARBA" id="ARBA00004752"/>
    </source>
</evidence>
<dbReference type="PANTHER" id="PTHR32282:SF11">
    <property type="entry name" value="PENICILLIN-BINDING PROTEIN 1B"/>
    <property type="match status" value="1"/>
</dbReference>
<dbReference type="Proteomes" id="UP000305881">
    <property type="component" value="Chromosome"/>
</dbReference>
<dbReference type="PANTHER" id="PTHR32282">
    <property type="entry name" value="BINDING PROTEIN TRANSPEPTIDASE, PUTATIVE-RELATED"/>
    <property type="match status" value="1"/>
</dbReference>
<dbReference type="OrthoDB" id="9766909at2"/>
<dbReference type="SUPFAM" id="SSF53955">
    <property type="entry name" value="Lysozyme-like"/>
    <property type="match status" value="1"/>
</dbReference>
<dbReference type="Gene3D" id="1.10.3810.10">
    <property type="entry name" value="Biosynthetic peptidoglycan transglycosylase-like"/>
    <property type="match status" value="1"/>
</dbReference>
<evidence type="ECO:0000256" key="14">
    <source>
        <dbReference type="ARBA" id="ARBA00022984"/>
    </source>
</evidence>
<keyword evidence="16" id="KW-0046">Antibiotic resistance</keyword>
<comment type="catalytic activity">
    <reaction evidence="21">
        <text>[GlcNAc-(1-&gt;4)-Mur2Ac(oyl-L-Ala-gamma-D-Glu-L-Lys-D-Ala-D-Ala)](n)-di-trans,octa-cis-undecaprenyl diphosphate + beta-D-GlcNAc-(1-&gt;4)-Mur2Ac(oyl-L-Ala-gamma-D-Glu-L-Lys-D-Ala-D-Ala)-di-trans,octa-cis-undecaprenyl diphosphate = [GlcNAc-(1-&gt;4)-Mur2Ac(oyl-L-Ala-gamma-D-Glu-L-Lys-D-Ala-D-Ala)](n+1)-di-trans,octa-cis-undecaprenyl diphosphate + di-trans,octa-cis-undecaprenyl diphosphate + H(+)</text>
        <dbReference type="Rhea" id="RHEA:23708"/>
        <dbReference type="Rhea" id="RHEA-COMP:9602"/>
        <dbReference type="Rhea" id="RHEA-COMP:9603"/>
        <dbReference type="ChEBI" id="CHEBI:15378"/>
        <dbReference type="ChEBI" id="CHEBI:58405"/>
        <dbReference type="ChEBI" id="CHEBI:60033"/>
        <dbReference type="ChEBI" id="CHEBI:78435"/>
        <dbReference type="EC" id="2.4.99.28"/>
    </reaction>
</comment>
<dbReference type="GO" id="GO:0008955">
    <property type="term" value="F:peptidoglycan glycosyltransferase activity"/>
    <property type="evidence" value="ECO:0007669"/>
    <property type="project" value="UniProtKB-UniRule"/>
</dbReference>
<accession>A0A4V1IJM1</accession>
<dbReference type="InterPro" id="IPR012338">
    <property type="entry name" value="Beta-lactam/transpept-like"/>
</dbReference>
<dbReference type="Pfam" id="PF00905">
    <property type="entry name" value="Transpeptidase"/>
    <property type="match status" value="1"/>
</dbReference>
<reference evidence="30" key="1">
    <citation type="journal article" date="2019" name="J. Bacteriol.">
        <title>A Mutagenic Screen Identifies a TonB-Dependent Receptor Required for the Lanthanide Metal Switch in the Type I Methanotroph 'Methylotuvimicrobium buryatense' 5GB1C.</title>
        <authorList>
            <person name="Groom J.D."/>
            <person name="Ford S.M."/>
            <person name="Pesesky M.W."/>
            <person name="Lidstrom M.E."/>
        </authorList>
    </citation>
    <scope>NUCLEOTIDE SEQUENCE [LARGE SCALE GENOMIC DNA]</scope>
    <source>
        <strain evidence="30">5GB1C</strain>
    </source>
</reference>
<keyword evidence="13 23" id="KW-0133">Cell shape</keyword>
<keyword evidence="8" id="KW-0121">Carboxypeptidase</keyword>
<protein>
    <recommendedName>
        <fullName evidence="6 22">Penicillin-binding protein 1B</fullName>
        <shortName evidence="23">PBP-1b</shortName>
        <shortName evidence="23">PBP1b</shortName>
    </recommendedName>
    <alternativeName>
        <fullName evidence="19 23">Murein polymerase</fullName>
    </alternativeName>
</protein>
<evidence type="ECO:0000259" key="27">
    <source>
        <dbReference type="Pfam" id="PF00912"/>
    </source>
</evidence>
<dbReference type="PIRSF" id="PIRSF002799">
    <property type="entry name" value="PBP_1b"/>
    <property type="match status" value="1"/>
</dbReference>
<proteinExistence type="inferred from homology"/>
<dbReference type="GO" id="GO:0008658">
    <property type="term" value="F:penicillin binding"/>
    <property type="evidence" value="ECO:0007669"/>
    <property type="project" value="UniProtKB-UniRule"/>
</dbReference>
<feature type="compositionally biased region" description="Basic residues" evidence="25">
    <location>
        <begin position="1"/>
        <end position="26"/>
    </location>
</feature>
<dbReference type="InterPro" id="IPR001460">
    <property type="entry name" value="PCN-bd_Tpept"/>
</dbReference>
<evidence type="ECO:0000256" key="16">
    <source>
        <dbReference type="ARBA" id="ARBA00023251"/>
    </source>
</evidence>
<comment type="function">
    <text evidence="1 23">Cell wall formation. Synthesis of cross-linked peptidoglycan from the lipid intermediates. The enzyme has a penicillin-insensitive transglycosylase N-terminal domain (formation of linear glycan strands) and a penicillin-sensitive transpeptidase C-terminal domain (cross-linking of the peptide subunits).</text>
</comment>
<evidence type="ECO:0000256" key="8">
    <source>
        <dbReference type="ARBA" id="ARBA00022645"/>
    </source>
</evidence>
<evidence type="ECO:0000256" key="19">
    <source>
        <dbReference type="ARBA" id="ARBA00032454"/>
    </source>
</evidence>
<comment type="catalytic activity">
    <reaction evidence="20">
        <text>Preferential cleavage: (Ac)2-L-Lys-D-Ala-|-D-Ala. Also transpeptidation of peptidyl-alanyl moieties that are N-acyl substituents of D-alanine.</text>
        <dbReference type="EC" id="3.4.16.4"/>
    </reaction>
</comment>
<dbReference type="InterPro" id="IPR001264">
    <property type="entry name" value="Glyco_trans_51"/>
</dbReference>
<evidence type="ECO:0000256" key="21">
    <source>
        <dbReference type="ARBA" id="ARBA00049902"/>
    </source>
</evidence>
<feature type="active site" description="Proton donor; for transglycosylase activity" evidence="24">
    <location>
        <position position="205"/>
    </location>
</feature>
<comment type="pathway">
    <text evidence="3 23">Cell wall biogenesis; peptidoglycan biosynthesis.</text>
</comment>
<evidence type="ECO:0000256" key="12">
    <source>
        <dbReference type="ARBA" id="ARBA00022801"/>
    </source>
</evidence>
<dbReference type="GO" id="GO:0008360">
    <property type="term" value="P:regulation of cell shape"/>
    <property type="evidence" value="ECO:0007669"/>
    <property type="project" value="UniProtKB-UniRule"/>
</dbReference>
<dbReference type="STRING" id="675511.GCA_000341735_01775"/>
<dbReference type="InterPro" id="IPR050396">
    <property type="entry name" value="Glycosyltr_51/Transpeptidase"/>
</dbReference>
<keyword evidence="7" id="KW-1003">Cell membrane</keyword>
<evidence type="ECO:0000256" key="4">
    <source>
        <dbReference type="ARBA" id="ARBA00007090"/>
    </source>
</evidence>
<feature type="domain" description="Bifunctional transglycosylase second" evidence="28">
    <location>
        <begin position="85"/>
        <end position="169"/>
    </location>
</feature>
<dbReference type="SUPFAM" id="SSF56601">
    <property type="entry name" value="beta-lactamase/transpeptidase-like"/>
    <property type="match status" value="1"/>
</dbReference>
<organism evidence="29 30">
    <name type="scientific">Methylotuvimicrobium buryatense</name>
    <name type="common">Methylomicrobium buryatense</name>
    <dbReference type="NCBI Taxonomy" id="95641"/>
    <lineage>
        <taxon>Bacteria</taxon>
        <taxon>Pseudomonadati</taxon>
        <taxon>Pseudomonadota</taxon>
        <taxon>Gammaproteobacteria</taxon>
        <taxon>Methylococcales</taxon>
        <taxon>Methylococcaceae</taxon>
        <taxon>Methylotuvimicrobium</taxon>
    </lineage>
</organism>
<dbReference type="AlphaFoldDB" id="A0A4V1IJM1"/>
<evidence type="ECO:0000256" key="10">
    <source>
        <dbReference type="ARBA" id="ARBA00022676"/>
    </source>
</evidence>
<keyword evidence="12" id="KW-0378">Hydrolase</keyword>
<keyword evidence="14 23" id="KW-0573">Peptidoglycan synthesis</keyword>